<proteinExistence type="predicted"/>
<organism evidence="1">
    <name type="scientific">Cucumis melo</name>
    <name type="common">Muskmelon</name>
    <dbReference type="NCBI Taxonomy" id="3656"/>
    <lineage>
        <taxon>Eukaryota</taxon>
        <taxon>Viridiplantae</taxon>
        <taxon>Streptophyta</taxon>
        <taxon>Embryophyta</taxon>
        <taxon>Tracheophyta</taxon>
        <taxon>Spermatophyta</taxon>
        <taxon>Magnoliopsida</taxon>
        <taxon>eudicotyledons</taxon>
        <taxon>Gunneridae</taxon>
        <taxon>Pentapetalae</taxon>
        <taxon>rosids</taxon>
        <taxon>fabids</taxon>
        <taxon>Cucurbitales</taxon>
        <taxon>Cucurbitaceae</taxon>
        <taxon>Benincaseae</taxon>
        <taxon>Cucumis</taxon>
    </lineage>
</organism>
<dbReference type="EnsemblPlants" id="MELO3C030702.2.1">
    <property type="protein sequence ID" value="MELO3C030702.2.1"/>
    <property type="gene ID" value="MELO3C030702.2"/>
</dbReference>
<reference evidence="1" key="1">
    <citation type="submission" date="2023-03" db="UniProtKB">
        <authorList>
            <consortium name="EnsemblPlants"/>
        </authorList>
    </citation>
    <scope>IDENTIFICATION</scope>
</reference>
<name>A0A9I9E9I7_CUCME</name>
<dbReference type="AlphaFoldDB" id="A0A9I9E9I7"/>
<protein>
    <submittedName>
        <fullName evidence="1">Uncharacterized protein</fullName>
    </submittedName>
</protein>
<sequence length="72" mass="8606">MKRLKKQLPNRTSILTLPKDMIQIFLRLSVKNTTKELNKRRLLPRQPIHRISMTVKNFPGKEHHFPRNLNPP</sequence>
<evidence type="ECO:0000313" key="1">
    <source>
        <dbReference type="EnsemblPlants" id="MELO3C030702.2.1"/>
    </source>
</evidence>
<dbReference type="Gramene" id="MELO3C030702.2.1">
    <property type="protein sequence ID" value="MELO3C030702.2.1"/>
    <property type="gene ID" value="MELO3C030702.2"/>
</dbReference>
<accession>A0A9I9E9I7</accession>